<evidence type="ECO:0000313" key="8">
    <source>
        <dbReference type="Proteomes" id="UP000648187"/>
    </source>
</evidence>
<protein>
    <recommendedName>
        <fullName evidence="2">Regulatory protein zeste</fullName>
    </recommendedName>
</protein>
<proteinExistence type="predicted"/>
<sequence>MQQSALIVENKLSDTNSNKKKNMEWIKIQSKLQELTGKKRDIVQIKGFWRRSKIAAKKSVSLHRRAINITGDGQKPPSPPPSDLKIMDLCPIEIVMDSNEFESDTAVQITCIDQQNVSFVEKVVTVADVHNYEINKTCDNVMVPPKEVREETKTKPQKKTVNQNSKSSIIEANLEGKKLSIALLEEEYKLKIEFQKRELAHQEQRQKIEIDLLMVEKEKKGIRNTTFEKKIT</sequence>
<comment type="caution">
    <text evidence="7">The sequence shown here is derived from an EMBL/GenBank/DDBJ whole genome shotgun (WGS) entry which is preliminary data.</text>
</comment>
<dbReference type="AlphaFoldDB" id="A0A835L3I4"/>
<evidence type="ECO:0000256" key="3">
    <source>
        <dbReference type="ARBA" id="ARBA00023015"/>
    </source>
</evidence>
<keyword evidence="4" id="KW-0804">Transcription</keyword>
<comment type="subunit">
    <text evidence="1">Self-associates forming complexes of several hundred monomers.</text>
</comment>
<keyword evidence="8" id="KW-1185">Reference proteome</keyword>
<comment type="function">
    <text evidence="5">Involved in transvection phenomena (= synapsis-dependent gene expression), where the synaptic pairing of chromosomes carrying genes with which zeste interacts influences the expression of these genes. Zeste binds to DNA and stimulates transcription from a nearby promoter.</text>
</comment>
<dbReference type="PANTHER" id="PTHR21411">
    <property type="entry name" value="APONTIC"/>
    <property type="match status" value="1"/>
</dbReference>
<dbReference type="EMBL" id="JACKWZ010000209">
    <property type="protein sequence ID" value="KAF9411886.1"/>
    <property type="molecule type" value="Genomic_DNA"/>
</dbReference>
<evidence type="ECO:0000256" key="5">
    <source>
        <dbReference type="ARBA" id="ARBA00025466"/>
    </source>
</evidence>
<evidence type="ECO:0000256" key="2">
    <source>
        <dbReference type="ARBA" id="ARBA00016807"/>
    </source>
</evidence>
<keyword evidence="3" id="KW-0805">Transcription regulation</keyword>
<dbReference type="Proteomes" id="UP000648187">
    <property type="component" value="Unassembled WGS sequence"/>
</dbReference>
<accession>A0A835L3I4</accession>
<evidence type="ECO:0000256" key="1">
    <source>
        <dbReference type="ARBA" id="ARBA00011764"/>
    </source>
</evidence>
<dbReference type="PANTHER" id="PTHR21411:SF0">
    <property type="entry name" value="REGULATORY PROTEIN ZESTE"/>
    <property type="match status" value="1"/>
</dbReference>
<name>A0A835L3I4_SPOEX</name>
<evidence type="ECO:0000259" key="6">
    <source>
        <dbReference type="Pfam" id="PF13873"/>
    </source>
</evidence>
<evidence type="ECO:0000256" key="4">
    <source>
        <dbReference type="ARBA" id="ARBA00023163"/>
    </source>
</evidence>
<feature type="domain" description="Myb/SANT-like DNA-binding" evidence="6">
    <location>
        <begin position="2"/>
        <end position="60"/>
    </location>
</feature>
<dbReference type="Pfam" id="PF13873">
    <property type="entry name" value="Myb_DNA-bind_5"/>
    <property type="match status" value="1"/>
</dbReference>
<dbReference type="InterPro" id="IPR028002">
    <property type="entry name" value="Myb_DNA-bind_5"/>
</dbReference>
<evidence type="ECO:0000313" key="7">
    <source>
        <dbReference type="EMBL" id="KAF9411886.1"/>
    </source>
</evidence>
<reference evidence="7" key="1">
    <citation type="submission" date="2020-08" db="EMBL/GenBank/DDBJ databases">
        <title>Spodoptera exigua strain:BAW_Kor-Di-RS1 Genome sequencing and assembly.</title>
        <authorList>
            <person name="Kim J."/>
            <person name="Nam H.Y."/>
            <person name="Kwon M."/>
            <person name="Choi J.H."/>
            <person name="Cho S.R."/>
            <person name="Kim G.-H."/>
        </authorList>
    </citation>
    <scope>NUCLEOTIDE SEQUENCE</scope>
    <source>
        <strain evidence="7">BAW_Kor-Di-RS1</strain>
        <tissue evidence="7">Whole-body</tissue>
    </source>
</reference>
<gene>
    <name evidence="7" type="ORF">HW555_009421</name>
</gene>
<organism evidence="7 8">
    <name type="scientific">Spodoptera exigua</name>
    <name type="common">Beet armyworm</name>
    <name type="synonym">Noctua fulgens</name>
    <dbReference type="NCBI Taxonomy" id="7107"/>
    <lineage>
        <taxon>Eukaryota</taxon>
        <taxon>Metazoa</taxon>
        <taxon>Ecdysozoa</taxon>
        <taxon>Arthropoda</taxon>
        <taxon>Hexapoda</taxon>
        <taxon>Insecta</taxon>
        <taxon>Pterygota</taxon>
        <taxon>Neoptera</taxon>
        <taxon>Endopterygota</taxon>
        <taxon>Lepidoptera</taxon>
        <taxon>Glossata</taxon>
        <taxon>Ditrysia</taxon>
        <taxon>Noctuoidea</taxon>
        <taxon>Noctuidae</taxon>
        <taxon>Amphipyrinae</taxon>
        <taxon>Spodoptera</taxon>
    </lineage>
</organism>